<comment type="caution">
    <text evidence="2">The sequence shown here is derived from an EMBL/GenBank/DDBJ whole genome shotgun (WGS) entry which is preliminary data.</text>
</comment>
<gene>
    <name evidence="2" type="ORF">Q9S78_03455</name>
</gene>
<dbReference type="EMBL" id="JAUZVT010000001">
    <property type="protein sequence ID" value="MDT3329718.1"/>
    <property type="molecule type" value="Genomic_DNA"/>
</dbReference>
<dbReference type="Proteomes" id="UP001262835">
    <property type="component" value="Unassembled WGS sequence"/>
</dbReference>
<evidence type="ECO:0000313" key="3">
    <source>
        <dbReference type="Proteomes" id="UP001262835"/>
    </source>
</evidence>
<keyword evidence="1" id="KW-0812">Transmembrane</keyword>
<evidence type="ECO:0000313" key="2">
    <source>
        <dbReference type="EMBL" id="MDT3329718.1"/>
    </source>
</evidence>
<feature type="transmembrane region" description="Helical" evidence="1">
    <location>
        <begin position="62"/>
        <end position="83"/>
    </location>
</feature>
<feature type="transmembrane region" description="Helical" evidence="1">
    <location>
        <begin position="35"/>
        <end position="56"/>
    </location>
</feature>
<protein>
    <submittedName>
        <fullName evidence="2">Uncharacterized protein</fullName>
    </submittedName>
</protein>
<accession>A0ABU3GG92</accession>
<organism evidence="2 3">
    <name type="scientific">Microbacterium aquilitoris</name>
    <dbReference type="NCBI Taxonomy" id="3067307"/>
    <lineage>
        <taxon>Bacteria</taxon>
        <taxon>Bacillati</taxon>
        <taxon>Actinomycetota</taxon>
        <taxon>Actinomycetes</taxon>
        <taxon>Micrococcales</taxon>
        <taxon>Microbacteriaceae</taxon>
        <taxon>Microbacterium</taxon>
    </lineage>
</organism>
<keyword evidence="1" id="KW-1133">Transmembrane helix</keyword>
<sequence>MDLLVAGVVVVPLALMLVFNSWGPLTEESAVRMAFAQVAGQTVAILSALAFVVLTIRRGVDWAATAGALLVAALVISWSAAAIDRAAGDLVDRIATVQSVSLLDD</sequence>
<keyword evidence="3" id="KW-1185">Reference proteome</keyword>
<name>A0ABU3GG92_9MICO</name>
<feature type="transmembrane region" description="Helical" evidence="1">
    <location>
        <begin position="6"/>
        <end position="23"/>
    </location>
</feature>
<reference evidence="2 3" key="1">
    <citation type="submission" date="2023-08" db="EMBL/GenBank/DDBJ databases">
        <title>Microbacterium aquilitoris sp. nov. and Microbacterium gwkjibeachense sp. nov., isolated from beach.</title>
        <authorList>
            <person name="Lee S.D."/>
            <person name="Yang H."/>
            <person name="Kim I."/>
        </authorList>
    </citation>
    <scope>NUCLEOTIDE SEQUENCE [LARGE SCALE GENOMIC DNA]</scope>
    <source>
        <strain evidence="2 3">KSW-18</strain>
    </source>
</reference>
<evidence type="ECO:0000256" key="1">
    <source>
        <dbReference type="SAM" id="Phobius"/>
    </source>
</evidence>
<dbReference type="RefSeq" id="WP_311868872.1">
    <property type="nucleotide sequence ID" value="NZ_JAUZVT010000001.1"/>
</dbReference>
<proteinExistence type="predicted"/>
<keyword evidence="1" id="KW-0472">Membrane</keyword>